<protein>
    <recommendedName>
        <fullName evidence="4">DUF1097 domain-containing protein</fullName>
    </recommendedName>
</protein>
<keyword evidence="1" id="KW-1133">Transmembrane helix</keyword>
<evidence type="ECO:0008006" key="4">
    <source>
        <dbReference type="Google" id="ProtNLM"/>
    </source>
</evidence>
<feature type="transmembrane region" description="Helical" evidence="1">
    <location>
        <begin position="12"/>
        <end position="33"/>
    </location>
</feature>
<proteinExistence type="predicted"/>
<dbReference type="RefSeq" id="WP_080916701.1">
    <property type="nucleotide sequence ID" value="NZ_CP020472.1"/>
</dbReference>
<feature type="transmembrane region" description="Helical" evidence="1">
    <location>
        <begin position="39"/>
        <end position="61"/>
    </location>
</feature>
<sequence length="144" mass="15856">MFNNPSLITRTAIGKLIGLVIGLLCFWIIPLFSPDTSTQFLWGILLWYITFGAIIGLVGVFDYHPILKISLPWWLTAIVMGGWLNLVLTLLAYDQIQAMMVAIFGFNGVFQSPFWFVADGLFAGFIIGLAATKWGGYGAMTAGK</sequence>
<keyword evidence="1" id="KW-0472">Membrane</keyword>
<name>A0ABN4YNC0_9GAMM</name>
<keyword evidence="3" id="KW-1185">Reference proteome</keyword>
<dbReference type="Proteomes" id="UP000191820">
    <property type="component" value="Chromosome"/>
</dbReference>
<evidence type="ECO:0000313" key="3">
    <source>
        <dbReference type="Proteomes" id="UP000191820"/>
    </source>
</evidence>
<feature type="transmembrane region" description="Helical" evidence="1">
    <location>
        <begin position="73"/>
        <end position="93"/>
    </location>
</feature>
<gene>
    <name evidence="2" type="ORF">SJ2017_3481</name>
</gene>
<evidence type="ECO:0000313" key="2">
    <source>
        <dbReference type="EMBL" id="ARD23730.1"/>
    </source>
</evidence>
<evidence type="ECO:0000256" key="1">
    <source>
        <dbReference type="SAM" id="Phobius"/>
    </source>
</evidence>
<accession>A0ABN4YNC0</accession>
<organism evidence="2 3">
    <name type="scientific">Shewanella japonica</name>
    <dbReference type="NCBI Taxonomy" id="93973"/>
    <lineage>
        <taxon>Bacteria</taxon>
        <taxon>Pseudomonadati</taxon>
        <taxon>Pseudomonadota</taxon>
        <taxon>Gammaproteobacteria</taxon>
        <taxon>Alteromonadales</taxon>
        <taxon>Shewanellaceae</taxon>
        <taxon>Shewanella</taxon>
    </lineage>
</organism>
<keyword evidence="1" id="KW-0812">Transmembrane</keyword>
<reference evidence="2 3" key="1">
    <citation type="submission" date="2017-03" db="EMBL/GenBank/DDBJ databases">
        <title>Genome sequencing of Shewanella japonica KCTC 22435.</title>
        <authorList>
            <person name="Kim K.M."/>
        </authorList>
    </citation>
    <scope>NUCLEOTIDE SEQUENCE [LARGE SCALE GENOMIC DNA]</scope>
    <source>
        <strain evidence="2 3">KCTC 22435</strain>
    </source>
</reference>
<feature type="transmembrane region" description="Helical" evidence="1">
    <location>
        <begin position="113"/>
        <end position="131"/>
    </location>
</feature>
<dbReference type="EMBL" id="CP020472">
    <property type="protein sequence ID" value="ARD23730.1"/>
    <property type="molecule type" value="Genomic_DNA"/>
</dbReference>